<dbReference type="PROSITE" id="PS50109">
    <property type="entry name" value="HIS_KIN"/>
    <property type="match status" value="1"/>
</dbReference>
<dbReference type="InterPro" id="IPR035965">
    <property type="entry name" value="PAS-like_dom_sf"/>
</dbReference>
<dbReference type="SUPFAM" id="SSF55785">
    <property type="entry name" value="PYP-like sensor domain (PAS domain)"/>
    <property type="match status" value="1"/>
</dbReference>
<dbReference type="GO" id="GO:0016301">
    <property type="term" value="F:kinase activity"/>
    <property type="evidence" value="ECO:0007669"/>
    <property type="project" value="UniProtKB-KW"/>
</dbReference>
<evidence type="ECO:0000256" key="1">
    <source>
        <dbReference type="ARBA" id="ARBA00000085"/>
    </source>
</evidence>
<dbReference type="InterPro" id="IPR005467">
    <property type="entry name" value="His_kinase_dom"/>
</dbReference>
<gene>
    <name evidence="10" type="ORF">DL239_19820</name>
</gene>
<dbReference type="PANTHER" id="PTHR45339">
    <property type="entry name" value="HYBRID SIGNAL TRANSDUCTION HISTIDINE KINASE J"/>
    <property type="match status" value="1"/>
</dbReference>
<dbReference type="Proteomes" id="UP001429564">
    <property type="component" value="Unassembled WGS sequence"/>
</dbReference>
<evidence type="ECO:0000259" key="7">
    <source>
        <dbReference type="PROSITE" id="PS50109"/>
    </source>
</evidence>
<dbReference type="PANTHER" id="PTHR45339:SF1">
    <property type="entry name" value="HYBRID SIGNAL TRANSDUCTION HISTIDINE KINASE J"/>
    <property type="match status" value="1"/>
</dbReference>
<dbReference type="SUPFAM" id="SSF55874">
    <property type="entry name" value="ATPase domain of HSP90 chaperone/DNA topoisomerase II/histidine kinase"/>
    <property type="match status" value="1"/>
</dbReference>
<keyword evidence="4" id="KW-0902">Two-component regulatory system</keyword>
<dbReference type="InterPro" id="IPR013656">
    <property type="entry name" value="PAS_4"/>
</dbReference>
<feature type="domain" description="Response regulatory" evidence="8">
    <location>
        <begin position="412"/>
        <end position="531"/>
    </location>
</feature>
<dbReference type="InterPro" id="IPR011006">
    <property type="entry name" value="CheY-like_superfamily"/>
</dbReference>
<dbReference type="PROSITE" id="PS50110">
    <property type="entry name" value="RESPONSE_REGULATORY"/>
    <property type="match status" value="1"/>
</dbReference>
<dbReference type="RefSeq" id="WP_167685810.1">
    <property type="nucleotide sequence ID" value="NZ_QHLQ01000031.1"/>
</dbReference>
<dbReference type="Pfam" id="PF02518">
    <property type="entry name" value="HATPase_c"/>
    <property type="match status" value="1"/>
</dbReference>
<feature type="region of interest" description="Disordered" evidence="6">
    <location>
        <begin position="377"/>
        <end position="399"/>
    </location>
</feature>
<evidence type="ECO:0000256" key="4">
    <source>
        <dbReference type="ARBA" id="ARBA00023012"/>
    </source>
</evidence>
<name>A0ABX0WBY7_9RHOB</name>
<dbReference type="InterPro" id="IPR036097">
    <property type="entry name" value="HisK_dim/P_sf"/>
</dbReference>
<dbReference type="PROSITE" id="PS50113">
    <property type="entry name" value="PAC"/>
    <property type="match status" value="1"/>
</dbReference>
<evidence type="ECO:0000313" key="10">
    <source>
        <dbReference type="EMBL" id="NIZ63218.1"/>
    </source>
</evidence>
<dbReference type="SMART" id="SM00448">
    <property type="entry name" value="REC"/>
    <property type="match status" value="1"/>
</dbReference>
<evidence type="ECO:0000256" key="2">
    <source>
        <dbReference type="ARBA" id="ARBA00012438"/>
    </source>
</evidence>
<reference evidence="10 11" key="1">
    <citation type="submission" date="2018-05" db="EMBL/GenBank/DDBJ databases">
        <authorList>
            <person name="Zhang Y.-J."/>
        </authorList>
    </citation>
    <scope>NUCLEOTIDE SEQUENCE [LARGE SCALE GENOMIC DNA]</scope>
    <source>
        <strain evidence="10 11">CY04</strain>
    </source>
</reference>
<dbReference type="InterPro" id="IPR000700">
    <property type="entry name" value="PAS-assoc_C"/>
</dbReference>
<dbReference type="CDD" id="cd17546">
    <property type="entry name" value="REC_hyHK_CKI1_RcsC-like"/>
    <property type="match status" value="1"/>
</dbReference>
<feature type="modified residue" description="4-aspartylphosphate" evidence="5">
    <location>
        <position position="461"/>
    </location>
</feature>
<evidence type="ECO:0000256" key="3">
    <source>
        <dbReference type="ARBA" id="ARBA00022553"/>
    </source>
</evidence>
<comment type="caution">
    <text evidence="10">The sequence shown here is derived from an EMBL/GenBank/DDBJ whole genome shotgun (WGS) entry which is preliminary data.</text>
</comment>
<evidence type="ECO:0000259" key="8">
    <source>
        <dbReference type="PROSITE" id="PS50110"/>
    </source>
</evidence>
<dbReference type="Gene3D" id="1.10.287.130">
    <property type="match status" value="1"/>
</dbReference>
<dbReference type="SUPFAM" id="SSF52172">
    <property type="entry name" value="CheY-like"/>
    <property type="match status" value="1"/>
</dbReference>
<protein>
    <recommendedName>
        <fullName evidence="2">histidine kinase</fullName>
        <ecNumber evidence="2">2.7.13.3</ecNumber>
    </recommendedName>
</protein>
<dbReference type="InterPro" id="IPR003661">
    <property type="entry name" value="HisK_dim/P_dom"/>
</dbReference>
<accession>A0ABX0WBY7</accession>
<keyword evidence="3 5" id="KW-0597">Phosphoprotein</keyword>
<dbReference type="Gene3D" id="3.30.565.10">
    <property type="entry name" value="Histidine kinase-like ATPase, C-terminal domain"/>
    <property type="match status" value="1"/>
</dbReference>
<proteinExistence type="predicted"/>
<dbReference type="Pfam" id="PF08448">
    <property type="entry name" value="PAS_4"/>
    <property type="match status" value="1"/>
</dbReference>
<evidence type="ECO:0000256" key="5">
    <source>
        <dbReference type="PROSITE-ProRule" id="PRU00169"/>
    </source>
</evidence>
<dbReference type="Gene3D" id="3.30.450.20">
    <property type="entry name" value="PAS domain"/>
    <property type="match status" value="1"/>
</dbReference>
<organism evidence="10 11">
    <name type="scientific">Parasedimentitalea denitrificans</name>
    <dbReference type="NCBI Taxonomy" id="2211118"/>
    <lineage>
        <taxon>Bacteria</taxon>
        <taxon>Pseudomonadati</taxon>
        <taxon>Pseudomonadota</taxon>
        <taxon>Alphaproteobacteria</taxon>
        <taxon>Rhodobacterales</taxon>
        <taxon>Paracoccaceae</taxon>
        <taxon>Parasedimentitalea</taxon>
    </lineage>
</organism>
<dbReference type="Gene3D" id="3.40.50.2300">
    <property type="match status" value="1"/>
</dbReference>
<dbReference type="PRINTS" id="PR00344">
    <property type="entry name" value="BCTRLSENSOR"/>
</dbReference>
<dbReference type="InterPro" id="IPR004358">
    <property type="entry name" value="Sig_transdc_His_kin-like_C"/>
</dbReference>
<dbReference type="Pfam" id="PF00072">
    <property type="entry name" value="Response_reg"/>
    <property type="match status" value="1"/>
</dbReference>
<keyword evidence="10" id="KW-0418">Kinase</keyword>
<sequence>MKDLYAILDAVGMAVIILEIGDDGAPRYIAMNKRSREITKIPEQGWFGKTALEIFGGSTGERALALHMDLARTAQETTYEINLPAVNKTRHIRTTMTPIFDAAGKLTHLVGSSADITSERERDAALELTKIAKEKAEEASQAKERFLANISHEIRTPMNGILGICELLKETDLDHEQSLFASTIFNSANALLEIVNDVLDFSQITADKVSLHYEPFSLRDLIDEIAMLLSAKAAYKHLDFRVDYPEEIPSEFIGDANKVRQILLNLIGNAVKFTEKGYVSVAVSYDQGASSGPLQFEISDTGCGIEQGHLRSVFAAFEQADGSPKRRSEGTGLGLAITQALVERMGGEVSVKSLPGQGATFIVQLDLAPQAANGWPPETAVAEVPPSKREAGGTKESAAPAETALTQLRGMKVLVAEDNKTNQLVVGKMLKKSGVDVCFAMNGSLAFEAYQNSVYDLILMDLSMPVMGGVEATLKIRKHEQDTGRSQCRIIALTANAQKSDALACSEAGMNGFLTKPFRKTELWACLNALD</sequence>
<keyword evidence="10" id="KW-0808">Transferase</keyword>
<dbReference type="SMART" id="SM00388">
    <property type="entry name" value="HisKA"/>
    <property type="match status" value="1"/>
</dbReference>
<comment type="catalytic activity">
    <reaction evidence="1">
        <text>ATP + protein L-histidine = ADP + protein N-phospho-L-histidine.</text>
        <dbReference type="EC" id="2.7.13.3"/>
    </reaction>
</comment>
<feature type="domain" description="PAC" evidence="9">
    <location>
        <begin position="75"/>
        <end position="128"/>
    </location>
</feature>
<evidence type="ECO:0000259" key="9">
    <source>
        <dbReference type="PROSITE" id="PS50113"/>
    </source>
</evidence>
<dbReference type="InterPro" id="IPR036890">
    <property type="entry name" value="HATPase_C_sf"/>
</dbReference>
<dbReference type="CDD" id="cd00082">
    <property type="entry name" value="HisKA"/>
    <property type="match status" value="1"/>
</dbReference>
<dbReference type="CDD" id="cd16922">
    <property type="entry name" value="HATPase_EvgS-ArcB-TorS-like"/>
    <property type="match status" value="1"/>
</dbReference>
<keyword evidence="11" id="KW-1185">Reference proteome</keyword>
<dbReference type="InterPro" id="IPR001789">
    <property type="entry name" value="Sig_transdc_resp-reg_receiver"/>
</dbReference>
<dbReference type="SUPFAM" id="SSF47384">
    <property type="entry name" value="Homodimeric domain of signal transducing histidine kinase"/>
    <property type="match status" value="1"/>
</dbReference>
<dbReference type="EC" id="2.7.13.3" evidence="2"/>
<evidence type="ECO:0000256" key="6">
    <source>
        <dbReference type="SAM" id="MobiDB-lite"/>
    </source>
</evidence>
<dbReference type="InterPro" id="IPR003594">
    <property type="entry name" value="HATPase_dom"/>
</dbReference>
<dbReference type="EMBL" id="QHLQ01000031">
    <property type="protein sequence ID" value="NIZ63218.1"/>
    <property type="molecule type" value="Genomic_DNA"/>
</dbReference>
<dbReference type="SMART" id="SM00387">
    <property type="entry name" value="HATPase_c"/>
    <property type="match status" value="1"/>
</dbReference>
<feature type="domain" description="Histidine kinase" evidence="7">
    <location>
        <begin position="149"/>
        <end position="369"/>
    </location>
</feature>
<evidence type="ECO:0000313" key="11">
    <source>
        <dbReference type="Proteomes" id="UP001429564"/>
    </source>
</evidence>
<dbReference type="Pfam" id="PF00512">
    <property type="entry name" value="HisKA"/>
    <property type="match status" value="1"/>
</dbReference>